<evidence type="ECO:0000313" key="3">
    <source>
        <dbReference type="Proteomes" id="UP001499986"/>
    </source>
</evidence>
<feature type="signal peptide" evidence="1">
    <location>
        <begin position="1"/>
        <end position="29"/>
    </location>
</feature>
<accession>A0ABN3HZ88</accession>
<comment type="caution">
    <text evidence="2">The sequence shown here is derived from an EMBL/GenBank/DDBJ whole genome shotgun (WGS) entry which is preliminary data.</text>
</comment>
<evidence type="ECO:0000313" key="2">
    <source>
        <dbReference type="EMBL" id="GAA2390777.1"/>
    </source>
</evidence>
<reference evidence="2 3" key="1">
    <citation type="journal article" date="2019" name="Int. J. Syst. Evol. Microbiol.">
        <title>The Global Catalogue of Microorganisms (GCM) 10K type strain sequencing project: providing services to taxonomists for standard genome sequencing and annotation.</title>
        <authorList>
            <consortium name="The Broad Institute Genomics Platform"/>
            <consortium name="The Broad Institute Genome Sequencing Center for Infectious Disease"/>
            <person name="Wu L."/>
            <person name="Ma J."/>
        </authorList>
    </citation>
    <scope>NUCLEOTIDE SEQUENCE [LARGE SCALE GENOMIC DNA]</scope>
    <source>
        <strain evidence="2 3">JCM 4358</strain>
    </source>
</reference>
<keyword evidence="3" id="KW-1185">Reference proteome</keyword>
<name>A0ABN3HZ88_9ACTN</name>
<proteinExistence type="predicted"/>
<protein>
    <recommendedName>
        <fullName evidence="4">Serine/threonine protein kinase</fullName>
    </recommendedName>
</protein>
<dbReference type="Proteomes" id="UP001499986">
    <property type="component" value="Unassembled WGS sequence"/>
</dbReference>
<dbReference type="EMBL" id="BAAASE010000002">
    <property type="protein sequence ID" value="GAA2390777.1"/>
    <property type="molecule type" value="Genomic_DNA"/>
</dbReference>
<sequence>MRMIKKSVAVGVSALTAVLLGLSSASAQAAAPSESTRAPRVAAGADTETRQWVEDNAAMLRAAANPCGGPYQTIAYVDGRLPGDGGNDDGSMVAYAGGTGYLCVVFYNETPGGANEMYFNVCPGKTSGPGCGTDDGKFGSHAGPITISDTGCFTAAYKMRNEKDTVWLINGKRSYGARC</sequence>
<gene>
    <name evidence="2" type="ORF">GCM10010255_19710</name>
</gene>
<evidence type="ECO:0008006" key="4">
    <source>
        <dbReference type="Google" id="ProtNLM"/>
    </source>
</evidence>
<organism evidence="2 3">
    <name type="scientific">Streptomyces coeruleofuscus</name>
    <dbReference type="NCBI Taxonomy" id="66879"/>
    <lineage>
        <taxon>Bacteria</taxon>
        <taxon>Bacillati</taxon>
        <taxon>Actinomycetota</taxon>
        <taxon>Actinomycetes</taxon>
        <taxon>Kitasatosporales</taxon>
        <taxon>Streptomycetaceae</taxon>
        <taxon>Streptomyces</taxon>
    </lineage>
</organism>
<evidence type="ECO:0000256" key="1">
    <source>
        <dbReference type="SAM" id="SignalP"/>
    </source>
</evidence>
<keyword evidence="1" id="KW-0732">Signal</keyword>
<feature type="chain" id="PRO_5046765719" description="Serine/threonine protein kinase" evidence="1">
    <location>
        <begin position="30"/>
        <end position="179"/>
    </location>
</feature>